<reference evidence="11 12" key="1">
    <citation type="journal article" date="2017" name="Sci. Rep.">
        <title>Revealing the Saline Adaptation Strategies of the Halophilic Bacterium Halomonas beimenensis through High-throughput Omics and Transposon Mutagenesis Approaches.</title>
        <authorList>
            <person name="Chen Y.H."/>
            <person name="Lin S.S."/>
            <person name="Shyu Y.T."/>
        </authorList>
    </citation>
    <scope>NUCLEOTIDE SEQUENCE [LARGE SCALE GENOMIC DNA]</scope>
    <source>
        <strain evidence="11 12">NTU-111</strain>
    </source>
</reference>
<evidence type="ECO:0000256" key="9">
    <source>
        <dbReference type="RuleBase" id="RU369079"/>
    </source>
</evidence>
<dbReference type="GO" id="GO:0022857">
    <property type="term" value="F:transmembrane transporter activity"/>
    <property type="evidence" value="ECO:0007669"/>
    <property type="project" value="UniProtKB-UniRule"/>
</dbReference>
<dbReference type="GO" id="GO:0005886">
    <property type="term" value="C:plasma membrane"/>
    <property type="evidence" value="ECO:0007669"/>
    <property type="project" value="UniProtKB-SubCell"/>
</dbReference>
<dbReference type="Proteomes" id="UP000219993">
    <property type="component" value="Chromosome"/>
</dbReference>
<evidence type="ECO:0000256" key="7">
    <source>
        <dbReference type="ARBA" id="ARBA00023136"/>
    </source>
</evidence>
<evidence type="ECO:0000256" key="1">
    <source>
        <dbReference type="ARBA" id="ARBA00004429"/>
    </source>
</evidence>
<name>A0A291PC13_9GAMM</name>
<keyword evidence="5 9" id="KW-0812">Transmembrane</keyword>
<evidence type="ECO:0000256" key="8">
    <source>
        <dbReference type="ARBA" id="ARBA00038436"/>
    </source>
</evidence>
<evidence type="ECO:0000256" key="3">
    <source>
        <dbReference type="ARBA" id="ARBA00022475"/>
    </source>
</evidence>
<keyword evidence="6 9" id="KW-1133">Transmembrane helix</keyword>
<dbReference type="InterPro" id="IPR007387">
    <property type="entry name" value="TRAP_DctQ"/>
</dbReference>
<dbReference type="EMBL" id="CP021435">
    <property type="protein sequence ID" value="ATJ84398.1"/>
    <property type="molecule type" value="Genomic_DNA"/>
</dbReference>
<comment type="subunit">
    <text evidence="9">The complex comprises the extracytoplasmic solute receptor protein and the two transmembrane proteins.</text>
</comment>
<dbReference type="AlphaFoldDB" id="A0A291PC13"/>
<sequence length="176" mass="19855">MSKVSRYLVAQDGLSDWVGRVVSWLTIALIGVLLFEIVSRYFLNSPTIWGHELSTMFYGALCILAGSYTLRHHGHVRSEVIYGLMPPRLKAFCDLVVFGLALLVLAVFFRLAVDFAYESWRTGEFSNMSVWQPPLYPIKSTIPLGVGLLMLQTLAELVRALLRLLGVDYDDPRDDD</sequence>
<keyword evidence="2 9" id="KW-0813">Transport</keyword>
<comment type="subcellular location">
    <subcellularLocation>
        <location evidence="1 9">Cell inner membrane</location>
        <topology evidence="1 9">Multi-pass membrane protein</topology>
    </subcellularLocation>
</comment>
<dbReference type="OrthoDB" id="8559033at2"/>
<keyword evidence="7 9" id="KW-0472">Membrane</keyword>
<comment type="function">
    <text evidence="9">Part of the tripartite ATP-independent periplasmic (TRAP) transport system.</text>
</comment>
<dbReference type="InterPro" id="IPR055348">
    <property type="entry name" value="DctQ"/>
</dbReference>
<keyword evidence="12" id="KW-1185">Reference proteome</keyword>
<dbReference type="Pfam" id="PF04290">
    <property type="entry name" value="DctQ"/>
    <property type="match status" value="1"/>
</dbReference>
<evidence type="ECO:0000256" key="5">
    <source>
        <dbReference type="ARBA" id="ARBA00022692"/>
    </source>
</evidence>
<dbReference type="RefSeq" id="WP_097790600.1">
    <property type="nucleotide sequence ID" value="NZ_BAAADT010000043.1"/>
</dbReference>
<evidence type="ECO:0000256" key="4">
    <source>
        <dbReference type="ARBA" id="ARBA00022519"/>
    </source>
</evidence>
<keyword evidence="4 9" id="KW-0997">Cell inner membrane</keyword>
<evidence type="ECO:0000256" key="6">
    <source>
        <dbReference type="ARBA" id="ARBA00022989"/>
    </source>
</evidence>
<comment type="caution">
    <text evidence="9">Lacks conserved residue(s) required for the propagation of feature annotation.</text>
</comment>
<protein>
    <recommendedName>
        <fullName evidence="9">TRAP transporter small permease protein</fullName>
    </recommendedName>
</protein>
<dbReference type="KEGG" id="hbe:BEI_3411"/>
<feature type="domain" description="Tripartite ATP-independent periplasmic transporters DctQ component" evidence="10">
    <location>
        <begin position="29"/>
        <end position="161"/>
    </location>
</feature>
<proteinExistence type="inferred from homology"/>
<comment type="similarity">
    <text evidence="8 9">Belongs to the TRAP transporter small permease family.</text>
</comment>
<feature type="transmembrane region" description="Helical" evidence="9">
    <location>
        <begin position="21"/>
        <end position="42"/>
    </location>
</feature>
<dbReference type="PANTHER" id="PTHR35011">
    <property type="entry name" value="2,3-DIKETO-L-GULONATE TRAP TRANSPORTER SMALL PERMEASE PROTEIN YIAM"/>
    <property type="match status" value="1"/>
</dbReference>
<dbReference type="PANTHER" id="PTHR35011:SF4">
    <property type="entry name" value="SLL1102 PROTEIN"/>
    <property type="match status" value="1"/>
</dbReference>
<evidence type="ECO:0000256" key="2">
    <source>
        <dbReference type="ARBA" id="ARBA00022448"/>
    </source>
</evidence>
<gene>
    <name evidence="11" type="ORF">BEI_3411</name>
</gene>
<feature type="transmembrane region" description="Helical" evidence="9">
    <location>
        <begin position="91"/>
        <end position="113"/>
    </location>
</feature>
<organism evidence="11 12">
    <name type="scientific">Halomonas beimenensis</name>
    <dbReference type="NCBI Taxonomy" id="475662"/>
    <lineage>
        <taxon>Bacteria</taxon>
        <taxon>Pseudomonadati</taxon>
        <taxon>Pseudomonadota</taxon>
        <taxon>Gammaproteobacteria</taxon>
        <taxon>Oceanospirillales</taxon>
        <taxon>Halomonadaceae</taxon>
        <taxon>Halomonas</taxon>
    </lineage>
</organism>
<keyword evidence="3" id="KW-1003">Cell membrane</keyword>
<evidence type="ECO:0000313" key="11">
    <source>
        <dbReference type="EMBL" id="ATJ84398.1"/>
    </source>
</evidence>
<evidence type="ECO:0000259" key="10">
    <source>
        <dbReference type="Pfam" id="PF04290"/>
    </source>
</evidence>
<accession>A0A291PC13</accession>
<feature type="transmembrane region" description="Helical" evidence="9">
    <location>
        <begin position="48"/>
        <end position="70"/>
    </location>
</feature>
<evidence type="ECO:0000313" key="12">
    <source>
        <dbReference type="Proteomes" id="UP000219993"/>
    </source>
</evidence>